<dbReference type="EMBL" id="JAGEVF010000016">
    <property type="protein sequence ID" value="MBO3117983.1"/>
    <property type="molecule type" value="Genomic_DNA"/>
</dbReference>
<comment type="caution">
    <text evidence="3">The sequence shown here is derived from an EMBL/GenBank/DDBJ whole genome shotgun (WGS) entry which is preliminary data.</text>
</comment>
<feature type="signal peptide" evidence="1">
    <location>
        <begin position="1"/>
        <end position="18"/>
    </location>
</feature>
<dbReference type="PANTHER" id="PTHR46825">
    <property type="entry name" value="D-ALANYL-D-ALANINE-CARBOXYPEPTIDASE/ENDOPEPTIDASE AMPH"/>
    <property type="match status" value="1"/>
</dbReference>
<feature type="domain" description="Beta-lactamase-related" evidence="2">
    <location>
        <begin position="38"/>
        <end position="334"/>
    </location>
</feature>
<evidence type="ECO:0000256" key="1">
    <source>
        <dbReference type="SAM" id="SignalP"/>
    </source>
</evidence>
<dbReference type="InterPro" id="IPR001466">
    <property type="entry name" value="Beta-lactam-related"/>
</dbReference>
<dbReference type="Pfam" id="PF00144">
    <property type="entry name" value="Beta-lactamase"/>
    <property type="match status" value="1"/>
</dbReference>
<dbReference type="Gene3D" id="3.40.710.10">
    <property type="entry name" value="DD-peptidase/beta-lactamase superfamily"/>
    <property type="match status" value="1"/>
</dbReference>
<evidence type="ECO:0000313" key="4">
    <source>
        <dbReference type="Proteomes" id="UP000676776"/>
    </source>
</evidence>
<evidence type="ECO:0000313" key="3">
    <source>
        <dbReference type="EMBL" id="MBO3117983.1"/>
    </source>
</evidence>
<gene>
    <name evidence="3" type="ORF">J4050_14595</name>
</gene>
<sequence length="702" mass="80546">MKKTITQLALLLSISLVAQQQIKQIDSIVNSKINVNDPGLAVGIIKDGTIIYEKYRGLSNLQHQVKFDEKTRSNIASTAKQFTALMVLDLSLNNKLNLDDDIRKYLPKLYEKVTDKIRVRHLLNHTSGIRDYVELLDLEGDVWWRRFGYDNDDVLELLQKQEELGFKPGTTYSYSNSNYNVLAKIIEKITGDTFSAYSKTFFENLGMNETSFVERYMKVIPNRANPYSDWGRGEWWEVPTVTKTNGEGFLYTTLKDQLTYEMAVQNAKRDKNRLLIESQKPIPNSDITTYGFGLELESRLGRTAVHHSGGTYGFHSQTYRFPEEQLTVFIMSNNGNISSNLIAKQIAEILLPKSNKKIAYDKQFYQKNNEDNVTILGKYIYPNEDKIVEIIDKEGKIFWQERNFTVGMVSEDKNVFSFTNNTKLKVVFYEDKMTEYYTSGKTMIYNRIEESSISLADLEASVGTYNNKELDINFDLKLTKENNLKLKLSTDKGFNDVIVYNKQYLQANNFFLKVKKDQFNRVTELLLTYGRAKNIRFIKKTNLKFQPKIETDNGSINVTTIGAKDGETSDILLTKNYPNGNEIWFKTFGGSSYDKASSILATEDGYLIVGSTSSYGNGNYDMFVIKTDKKGNKIWQNTYGDFYNEYGYSAEKTDTGYLIKGTIQDCTSNSDVFNRTCTTNVWFVSIDKKGNKISSKVLEEFK</sequence>
<keyword evidence="4" id="KW-1185">Reference proteome</keyword>
<name>A0ABS3T5G7_9FLAO</name>
<dbReference type="PANTHER" id="PTHR46825:SF9">
    <property type="entry name" value="BETA-LACTAMASE-RELATED DOMAIN-CONTAINING PROTEIN"/>
    <property type="match status" value="1"/>
</dbReference>
<feature type="chain" id="PRO_5047132729" evidence="1">
    <location>
        <begin position="19"/>
        <end position="702"/>
    </location>
</feature>
<dbReference type="InterPro" id="IPR012338">
    <property type="entry name" value="Beta-lactam/transpept-like"/>
</dbReference>
<reference evidence="3 4" key="1">
    <citation type="submission" date="2021-03" db="EMBL/GenBank/DDBJ databases">
        <title>Winogradskyella sp. nov., isolated from costal sediment.</title>
        <authorList>
            <person name="Gao C."/>
        </authorList>
    </citation>
    <scope>NUCLEOTIDE SEQUENCE [LARGE SCALE GENOMIC DNA]</scope>
    <source>
        <strain evidence="3 4">DF17</strain>
    </source>
</reference>
<dbReference type="Proteomes" id="UP000676776">
    <property type="component" value="Unassembled WGS sequence"/>
</dbReference>
<proteinExistence type="predicted"/>
<evidence type="ECO:0000259" key="2">
    <source>
        <dbReference type="Pfam" id="PF00144"/>
    </source>
</evidence>
<protein>
    <submittedName>
        <fullName evidence="3">Beta-lactamase family protein</fullName>
    </submittedName>
</protein>
<accession>A0ABS3T5G7</accession>
<organism evidence="3 4">
    <name type="scientific">Winogradskyella pelagia</name>
    <dbReference type="NCBI Taxonomy" id="2819984"/>
    <lineage>
        <taxon>Bacteria</taxon>
        <taxon>Pseudomonadati</taxon>
        <taxon>Bacteroidota</taxon>
        <taxon>Flavobacteriia</taxon>
        <taxon>Flavobacteriales</taxon>
        <taxon>Flavobacteriaceae</taxon>
        <taxon>Winogradskyella</taxon>
    </lineage>
</organism>
<keyword evidence="1" id="KW-0732">Signal</keyword>
<dbReference type="InterPro" id="IPR050491">
    <property type="entry name" value="AmpC-like"/>
</dbReference>
<dbReference type="RefSeq" id="WP_208155340.1">
    <property type="nucleotide sequence ID" value="NZ_JAGEVF010000016.1"/>
</dbReference>
<dbReference type="SUPFAM" id="SSF56601">
    <property type="entry name" value="beta-lactamase/transpeptidase-like"/>
    <property type="match status" value="1"/>
</dbReference>